<keyword evidence="2" id="KW-1185">Reference proteome</keyword>
<gene>
    <name evidence="1" type="ORF">TBRA_LOCUS8803</name>
</gene>
<dbReference type="EMBL" id="CADCXV010000839">
    <property type="protein sequence ID" value="CAB0036964.1"/>
    <property type="molecule type" value="Genomic_DNA"/>
</dbReference>
<dbReference type="AlphaFoldDB" id="A0A6H5IHK7"/>
<dbReference type="Proteomes" id="UP000479190">
    <property type="component" value="Unassembled WGS sequence"/>
</dbReference>
<accession>A0A6H5IHK7</accession>
<proteinExistence type="predicted"/>
<protein>
    <submittedName>
        <fullName evidence="1">Uncharacterized protein</fullName>
    </submittedName>
</protein>
<evidence type="ECO:0000313" key="1">
    <source>
        <dbReference type="EMBL" id="CAB0036964.1"/>
    </source>
</evidence>
<organism evidence="1 2">
    <name type="scientific">Trichogramma brassicae</name>
    <dbReference type="NCBI Taxonomy" id="86971"/>
    <lineage>
        <taxon>Eukaryota</taxon>
        <taxon>Metazoa</taxon>
        <taxon>Ecdysozoa</taxon>
        <taxon>Arthropoda</taxon>
        <taxon>Hexapoda</taxon>
        <taxon>Insecta</taxon>
        <taxon>Pterygota</taxon>
        <taxon>Neoptera</taxon>
        <taxon>Endopterygota</taxon>
        <taxon>Hymenoptera</taxon>
        <taxon>Apocrita</taxon>
        <taxon>Proctotrupomorpha</taxon>
        <taxon>Chalcidoidea</taxon>
        <taxon>Trichogrammatidae</taxon>
        <taxon>Trichogramma</taxon>
    </lineage>
</organism>
<reference evidence="1 2" key="1">
    <citation type="submission" date="2020-02" db="EMBL/GenBank/DDBJ databases">
        <authorList>
            <person name="Ferguson B K."/>
        </authorList>
    </citation>
    <scope>NUCLEOTIDE SEQUENCE [LARGE SCALE GENOMIC DNA]</scope>
</reference>
<sequence length="144" mass="16123">MRMAAAAVVQARGNSFRLRCDRTITSQFRATLACFAYIYVYTQTDVHTLVLVCRLTCTASTISYVNIQLLVALKHSTLNDRNTGSFKRPPRLQANYLYDTQTTSRVLSKNTQLTRLVDGKRSEPSQPNRVAAAAAARDFNGVRM</sequence>
<evidence type="ECO:0000313" key="2">
    <source>
        <dbReference type="Proteomes" id="UP000479190"/>
    </source>
</evidence>
<name>A0A6H5IHK7_9HYME</name>